<evidence type="ECO:0000256" key="2">
    <source>
        <dbReference type="SAM" id="MobiDB-lite"/>
    </source>
</evidence>
<keyword evidence="1" id="KW-0694">RNA-binding</keyword>
<feature type="compositionally biased region" description="Low complexity" evidence="2">
    <location>
        <begin position="323"/>
        <end position="336"/>
    </location>
</feature>
<feature type="region of interest" description="Disordered" evidence="2">
    <location>
        <begin position="1330"/>
        <end position="1351"/>
    </location>
</feature>
<keyword evidence="1" id="KW-0696">RNA-directed RNA polymerase</keyword>
<comment type="catalytic activity">
    <reaction evidence="1">
        <text>RNA(n) + a ribonucleoside 5'-triphosphate = RNA(n+1) + diphosphate</text>
        <dbReference type="Rhea" id="RHEA:21248"/>
        <dbReference type="Rhea" id="RHEA-COMP:14527"/>
        <dbReference type="Rhea" id="RHEA-COMP:17342"/>
        <dbReference type="ChEBI" id="CHEBI:33019"/>
        <dbReference type="ChEBI" id="CHEBI:61557"/>
        <dbReference type="ChEBI" id="CHEBI:140395"/>
        <dbReference type="EC" id="2.7.7.48"/>
    </reaction>
</comment>
<feature type="compositionally biased region" description="Polar residues" evidence="2">
    <location>
        <begin position="384"/>
        <end position="411"/>
    </location>
</feature>
<dbReference type="InterPro" id="IPR007855">
    <property type="entry name" value="RDRP"/>
</dbReference>
<name>A0A0C3FQE1_PILCF</name>
<organism evidence="4 5">
    <name type="scientific">Piloderma croceum (strain F 1598)</name>
    <dbReference type="NCBI Taxonomy" id="765440"/>
    <lineage>
        <taxon>Eukaryota</taxon>
        <taxon>Fungi</taxon>
        <taxon>Dikarya</taxon>
        <taxon>Basidiomycota</taxon>
        <taxon>Agaricomycotina</taxon>
        <taxon>Agaricomycetes</taxon>
        <taxon>Agaricomycetidae</taxon>
        <taxon>Atheliales</taxon>
        <taxon>Atheliaceae</taxon>
        <taxon>Piloderma</taxon>
    </lineage>
</organism>
<dbReference type="InterPro" id="IPR057596">
    <property type="entry name" value="RDRP_core"/>
</dbReference>
<reference evidence="5" key="2">
    <citation type="submission" date="2015-01" db="EMBL/GenBank/DDBJ databases">
        <title>Evolutionary Origins and Diversification of the Mycorrhizal Mutualists.</title>
        <authorList>
            <consortium name="DOE Joint Genome Institute"/>
            <consortium name="Mycorrhizal Genomics Consortium"/>
            <person name="Kohler A."/>
            <person name="Kuo A."/>
            <person name="Nagy L.G."/>
            <person name="Floudas D."/>
            <person name="Copeland A."/>
            <person name="Barry K.W."/>
            <person name="Cichocki N."/>
            <person name="Veneault-Fourrey C."/>
            <person name="LaButti K."/>
            <person name="Lindquist E.A."/>
            <person name="Lipzen A."/>
            <person name="Lundell T."/>
            <person name="Morin E."/>
            <person name="Murat C."/>
            <person name="Riley R."/>
            <person name="Ohm R."/>
            <person name="Sun H."/>
            <person name="Tunlid A."/>
            <person name="Henrissat B."/>
            <person name="Grigoriev I.V."/>
            <person name="Hibbett D.S."/>
            <person name="Martin F."/>
        </authorList>
    </citation>
    <scope>NUCLEOTIDE SEQUENCE [LARGE SCALE GENOMIC DNA]</scope>
    <source>
        <strain evidence="5">F 1598</strain>
    </source>
</reference>
<gene>
    <name evidence="4" type="ORF">PILCRDRAFT_89130</name>
</gene>
<dbReference type="PANTHER" id="PTHR23079">
    <property type="entry name" value="RNA-DEPENDENT RNA POLYMERASE"/>
    <property type="match status" value="1"/>
</dbReference>
<evidence type="ECO:0000256" key="1">
    <source>
        <dbReference type="RuleBase" id="RU363098"/>
    </source>
</evidence>
<dbReference type="EC" id="2.7.7.48" evidence="1"/>
<feature type="region of interest" description="Disordered" evidence="2">
    <location>
        <begin position="323"/>
        <end position="360"/>
    </location>
</feature>
<dbReference type="InParanoid" id="A0A0C3FQE1"/>
<dbReference type="GO" id="GO:0003723">
    <property type="term" value="F:RNA binding"/>
    <property type="evidence" value="ECO:0007669"/>
    <property type="project" value="UniProtKB-KW"/>
</dbReference>
<dbReference type="GO" id="GO:0030422">
    <property type="term" value="P:siRNA processing"/>
    <property type="evidence" value="ECO:0007669"/>
    <property type="project" value="TreeGrafter"/>
</dbReference>
<accession>A0A0C3FQE1</accession>
<feature type="compositionally biased region" description="Polar residues" evidence="2">
    <location>
        <begin position="345"/>
        <end position="360"/>
    </location>
</feature>
<evidence type="ECO:0000259" key="3">
    <source>
        <dbReference type="Pfam" id="PF05183"/>
    </source>
</evidence>
<dbReference type="Pfam" id="PF05183">
    <property type="entry name" value="RdRP"/>
    <property type="match status" value="1"/>
</dbReference>
<proteinExistence type="inferred from homology"/>
<dbReference type="GO" id="GO:0003968">
    <property type="term" value="F:RNA-directed RNA polymerase activity"/>
    <property type="evidence" value="ECO:0007669"/>
    <property type="project" value="UniProtKB-KW"/>
</dbReference>
<dbReference type="GO" id="GO:0031380">
    <property type="term" value="C:nuclear RNA-directed RNA polymerase complex"/>
    <property type="evidence" value="ECO:0007669"/>
    <property type="project" value="TreeGrafter"/>
</dbReference>
<keyword evidence="1" id="KW-0808">Transferase</keyword>
<feature type="region of interest" description="Disordered" evidence="2">
    <location>
        <begin position="381"/>
        <end position="443"/>
    </location>
</feature>
<keyword evidence="5" id="KW-1185">Reference proteome</keyword>
<feature type="compositionally biased region" description="Polar residues" evidence="2">
    <location>
        <begin position="1337"/>
        <end position="1348"/>
    </location>
</feature>
<dbReference type="STRING" id="765440.A0A0C3FQE1"/>
<keyword evidence="1" id="KW-0548">Nucleotidyltransferase</keyword>
<protein>
    <recommendedName>
        <fullName evidence="1">RNA-dependent RNA polymerase</fullName>
        <ecNumber evidence="1">2.7.7.48</ecNumber>
    </recommendedName>
</protein>
<evidence type="ECO:0000313" key="5">
    <source>
        <dbReference type="Proteomes" id="UP000054166"/>
    </source>
</evidence>
<dbReference type="EMBL" id="KN832999">
    <property type="protein sequence ID" value="KIM81386.1"/>
    <property type="molecule type" value="Genomic_DNA"/>
</dbReference>
<feature type="domain" description="RDRP core" evidence="3">
    <location>
        <begin position="620"/>
        <end position="1215"/>
    </location>
</feature>
<dbReference type="HOGENOM" id="CLU_003387_0_0_1"/>
<evidence type="ECO:0000313" key="4">
    <source>
        <dbReference type="EMBL" id="KIM81386.1"/>
    </source>
</evidence>
<dbReference type="OrthoDB" id="10055769at2759"/>
<comment type="similarity">
    <text evidence="1">Belongs to the RdRP family.</text>
</comment>
<reference evidence="4 5" key="1">
    <citation type="submission" date="2014-04" db="EMBL/GenBank/DDBJ databases">
        <authorList>
            <consortium name="DOE Joint Genome Institute"/>
            <person name="Kuo A."/>
            <person name="Tarkka M."/>
            <person name="Buscot F."/>
            <person name="Kohler A."/>
            <person name="Nagy L.G."/>
            <person name="Floudas D."/>
            <person name="Copeland A."/>
            <person name="Barry K.W."/>
            <person name="Cichocki N."/>
            <person name="Veneault-Fourrey C."/>
            <person name="LaButti K."/>
            <person name="Lindquist E.A."/>
            <person name="Lipzen A."/>
            <person name="Lundell T."/>
            <person name="Morin E."/>
            <person name="Murat C."/>
            <person name="Sun H."/>
            <person name="Tunlid A."/>
            <person name="Henrissat B."/>
            <person name="Grigoriev I.V."/>
            <person name="Hibbett D.S."/>
            <person name="Martin F."/>
            <person name="Nordberg H.P."/>
            <person name="Cantor M.N."/>
            <person name="Hua S.X."/>
        </authorList>
    </citation>
    <scope>NUCLEOTIDE SEQUENCE [LARGE SCALE GENOMIC DNA]</scope>
    <source>
        <strain evidence="4 5">F 1598</strain>
    </source>
</reference>
<dbReference type="PANTHER" id="PTHR23079:SF14">
    <property type="entry name" value="RNA-DEPENDENT RNA POLYMERASE"/>
    <property type="match status" value="1"/>
</dbReference>
<sequence>MAQRHWPSAIVVYRLYLTVNWRDGKCTMEALFGSWRCGRLRGFATIRTSDGEGSALCQVKKRESLKTIDSPTGSFGRVNRGLESKAGIATKLAHFSKLYILGHKYNAENTHITSDSEEYWGGETSYDEVWWQEAANDVSANNSSVKERVYSRPVTPTTIGLATTMNEKLHLSSRGGNRDPTRIGREAREHSDVPEFVIFAHYDITALPQASNIGSISPIRSMTASTIFAKGSPRSDCLNKTYVHAMDRQSFTTAGPSGLDLTTFPTHSPTECSLNSAVARDHLDYDTDEYDTDEVIETDTESFEPSTRILFSSVSRTTSMSSYVNVSESSGPSSRKPSIDRPDLVSTSFSASTTPLNKTYPNTVDEENIFRISPTKNLDRESVSLISNTPPTKKITTMDSASLSSRPQPSGKSLFVTREPLPDPIPPPPVSAASSPDCSHLSASASIPSLNRRTHPPTVPCGSSTSTNLPPEPVTLNLSFLNIVAGGDLPFFIVAHNDDVQKLMDARHICWGAQWNIARGVSNGLWKWSDVTASKLDLLRGSNVEMAWKVSSIILSQKIPQVAPKELEMWRDLDREREATIENRGRGLGLMGDWLGASKWYGGKIQQIFRLLKSDSPGPPYKIVLEQLESTRSNRFSRFLGSPGIAQMRMDSMLIQKEREQIHDFLSQNFVICGRVFRTFASKDDSAYMMQPNVDFGRTSDAFYGDQHRLSFAKFLMWHNPLDLNSKQSISKWSTRWVLGLSTSVPVVEFPEENILELPDLPLHDASQGKLATERILTDGSGLINEAALTAIYRSGIVPLTHRSSAVQARIGGAKGMWMQHPNDTSLTPYIWVRPSQTKIKYPSPLCRAHRILELLSPEHVTMPSHLSMQTINNLSHNGVPHTVFTALIKTELEALIKPLTDWQHSHSMVTVARATYQAGRIGGARLQRVAGSSIKALGLSRDFHRDEAGGDVIPDADDVTGLAERRAVVTIAIDSFVKNFHIPVSESLEAFILPDPMDVLEPGEIYFCSSENLINPETGAIFNRVIGPVIVGRNPARVKSDMRKVNGVDYLELHKWRDVIIFSTQGDRSLASLLAGGDTVMLFWSTLLTEAFENSSISEPPANLLTEIFHCEVETVAQFAHRLSQLPPSSSQQELQKVSSLSGLADTKVGLLSIYHDNAVYKHGYGSEEAELMARVFNTALDSLKTGYRFNQRLFETCGSTYGSARPACMDKAKLVNQGNQYSYTPAPDSRPTQRDATLGDFVLDQLVEAGKEMRNLCLQEFRDKHKDERDFRKDRDLLRPFQDAETMAERMMEQRDYELSDELKLITTHVDKVYDAYKRSLVSRIASPEKKRGSRNVSEPPTTNFARQFAEGPPTFVTGNVRAIKASYAYASCSVTFAFAVAYHDLCMIKATASGNVPTTRLIAETMDIKSSFLRVLGRNCGG</sequence>
<dbReference type="Proteomes" id="UP000054166">
    <property type="component" value="Unassembled WGS sequence"/>
</dbReference>